<keyword evidence="2" id="KW-0238">DNA-binding</keyword>
<keyword evidence="1" id="KW-0805">Transcription regulation</keyword>
<keyword evidence="3" id="KW-0804">Transcription</keyword>
<feature type="domain" description="HTH gntR-type" evidence="4">
    <location>
        <begin position="15"/>
        <end position="82"/>
    </location>
</feature>
<dbReference type="Proteomes" id="UP001597213">
    <property type="component" value="Unassembled WGS sequence"/>
</dbReference>
<evidence type="ECO:0000256" key="1">
    <source>
        <dbReference type="ARBA" id="ARBA00023015"/>
    </source>
</evidence>
<dbReference type="PROSITE" id="PS50949">
    <property type="entry name" value="HTH_GNTR"/>
    <property type="match status" value="1"/>
</dbReference>
<dbReference type="InterPro" id="IPR008920">
    <property type="entry name" value="TF_FadR/GntR_C"/>
</dbReference>
<comment type="caution">
    <text evidence="5">The sequence shown here is derived from an EMBL/GenBank/DDBJ whole genome shotgun (WGS) entry which is preliminary data.</text>
</comment>
<evidence type="ECO:0000313" key="5">
    <source>
        <dbReference type="EMBL" id="MFD1880466.1"/>
    </source>
</evidence>
<dbReference type="EMBL" id="JBHUEN010000006">
    <property type="protein sequence ID" value="MFD1880466.1"/>
    <property type="molecule type" value="Genomic_DNA"/>
</dbReference>
<dbReference type="SUPFAM" id="SSF46785">
    <property type="entry name" value="Winged helix' DNA-binding domain"/>
    <property type="match status" value="1"/>
</dbReference>
<evidence type="ECO:0000256" key="3">
    <source>
        <dbReference type="ARBA" id="ARBA00023163"/>
    </source>
</evidence>
<protein>
    <submittedName>
        <fullName evidence="5">GntR family transcriptional regulator</fullName>
    </submittedName>
</protein>
<dbReference type="SMART" id="SM00345">
    <property type="entry name" value="HTH_GNTR"/>
    <property type="match status" value="1"/>
</dbReference>
<dbReference type="InterPro" id="IPR036390">
    <property type="entry name" value="WH_DNA-bd_sf"/>
</dbReference>
<gene>
    <name evidence="5" type="ORF">ACFSCT_01905</name>
</gene>
<dbReference type="SUPFAM" id="SSF48008">
    <property type="entry name" value="GntR ligand-binding domain-like"/>
    <property type="match status" value="1"/>
</dbReference>
<dbReference type="CDD" id="cd07377">
    <property type="entry name" value="WHTH_GntR"/>
    <property type="match status" value="1"/>
</dbReference>
<dbReference type="Pfam" id="PF00392">
    <property type="entry name" value="GntR"/>
    <property type="match status" value="1"/>
</dbReference>
<name>A0ABW4R2L0_9RHOB</name>
<dbReference type="PRINTS" id="PR00035">
    <property type="entry name" value="HTHGNTR"/>
</dbReference>
<evidence type="ECO:0000259" key="4">
    <source>
        <dbReference type="PROSITE" id="PS50949"/>
    </source>
</evidence>
<dbReference type="RefSeq" id="WP_379139674.1">
    <property type="nucleotide sequence ID" value="NZ_JBHUEN010000006.1"/>
</dbReference>
<evidence type="ECO:0000256" key="2">
    <source>
        <dbReference type="ARBA" id="ARBA00023125"/>
    </source>
</evidence>
<dbReference type="Pfam" id="PF07729">
    <property type="entry name" value="FCD"/>
    <property type="match status" value="1"/>
</dbReference>
<proteinExistence type="predicted"/>
<organism evidence="5 6">
    <name type="scientific">Paracoccus pacificus</name>
    <dbReference type="NCBI Taxonomy" id="1463598"/>
    <lineage>
        <taxon>Bacteria</taxon>
        <taxon>Pseudomonadati</taxon>
        <taxon>Pseudomonadota</taxon>
        <taxon>Alphaproteobacteria</taxon>
        <taxon>Rhodobacterales</taxon>
        <taxon>Paracoccaceae</taxon>
        <taxon>Paracoccus</taxon>
    </lineage>
</organism>
<keyword evidence="6" id="KW-1185">Reference proteome</keyword>
<dbReference type="SMART" id="SM00895">
    <property type="entry name" value="FCD"/>
    <property type="match status" value="1"/>
</dbReference>
<accession>A0ABW4R2L0</accession>
<reference evidence="6" key="1">
    <citation type="journal article" date="2019" name="Int. J. Syst. Evol. Microbiol.">
        <title>The Global Catalogue of Microorganisms (GCM) 10K type strain sequencing project: providing services to taxonomists for standard genome sequencing and annotation.</title>
        <authorList>
            <consortium name="The Broad Institute Genomics Platform"/>
            <consortium name="The Broad Institute Genome Sequencing Center for Infectious Disease"/>
            <person name="Wu L."/>
            <person name="Ma J."/>
        </authorList>
    </citation>
    <scope>NUCLEOTIDE SEQUENCE [LARGE SCALE GENOMIC DNA]</scope>
    <source>
        <strain evidence="6">CCUG 56029</strain>
    </source>
</reference>
<evidence type="ECO:0000313" key="6">
    <source>
        <dbReference type="Proteomes" id="UP001597213"/>
    </source>
</evidence>
<dbReference type="PANTHER" id="PTHR43537:SF6">
    <property type="entry name" value="HTH-TYPE TRANSCRIPTIONAL REPRESSOR RSPR"/>
    <property type="match status" value="1"/>
</dbReference>
<dbReference type="Gene3D" id="1.20.120.530">
    <property type="entry name" value="GntR ligand-binding domain-like"/>
    <property type="match status" value="1"/>
</dbReference>
<dbReference type="InterPro" id="IPR000524">
    <property type="entry name" value="Tscrpt_reg_HTH_GntR"/>
</dbReference>
<dbReference type="InterPro" id="IPR036388">
    <property type="entry name" value="WH-like_DNA-bd_sf"/>
</dbReference>
<dbReference type="InterPro" id="IPR011711">
    <property type="entry name" value="GntR_C"/>
</dbReference>
<dbReference type="Gene3D" id="1.10.10.10">
    <property type="entry name" value="Winged helix-like DNA-binding domain superfamily/Winged helix DNA-binding domain"/>
    <property type="match status" value="1"/>
</dbReference>
<dbReference type="PANTHER" id="PTHR43537">
    <property type="entry name" value="TRANSCRIPTIONAL REGULATOR, GNTR FAMILY"/>
    <property type="match status" value="1"/>
</dbReference>
<sequence>MNTLPPQLPRPDGPGPVAPQVVTALRDRIVQGALVPGTRLSEQEIATQYDISRQPVREAFIRLAVEGLVEVRPQRGTFVSRINLGFVRDTRFIREAVEADIVRIAARQATADQIADLARQLQAQADLPDGLGLELMRLDENFHATLARAAGKLHVWDKLQGLKIHLDRVRHLTTATVPKSVMLDQHRDVLDAIASGDPDAAETAMRRHLRKVLDDLPGIVAVASQYFDLDSDPQNP</sequence>